<feature type="domain" description="Helicase C-terminal" evidence="8">
    <location>
        <begin position="215"/>
        <end position="369"/>
    </location>
</feature>
<organism evidence="9 10">
    <name type="scientific">Pseudalkalibacillus berkeleyi</name>
    <dbReference type="NCBI Taxonomy" id="1069813"/>
    <lineage>
        <taxon>Bacteria</taxon>
        <taxon>Bacillati</taxon>
        <taxon>Bacillota</taxon>
        <taxon>Bacilli</taxon>
        <taxon>Bacillales</taxon>
        <taxon>Fictibacillaceae</taxon>
        <taxon>Pseudalkalibacillus</taxon>
    </lineage>
</organism>
<dbReference type="InterPro" id="IPR027417">
    <property type="entry name" value="P-loop_NTPase"/>
</dbReference>
<dbReference type="NCBIfam" id="TIGR00614">
    <property type="entry name" value="recQ_fam"/>
    <property type="match status" value="1"/>
</dbReference>
<dbReference type="PANTHER" id="PTHR13710">
    <property type="entry name" value="DNA HELICASE RECQ FAMILY MEMBER"/>
    <property type="match status" value="1"/>
</dbReference>
<dbReference type="InterPro" id="IPR011545">
    <property type="entry name" value="DEAD/DEAH_box_helicase_dom"/>
</dbReference>
<reference evidence="9 10" key="1">
    <citation type="submission" date="2022-01" db="EMBL/GenBank/DDBJ databases">
        <title>Alkalihalobacillus sp. EGI L200015, a novel bacterium isolated from a salt lake sediment.</title>
        <authorList>
            <person name="Gao L."/>
            <person name="Fang B.-Z."/>
            <person name="Li W.-J."/>
        </authorList>
    </citation>
    <scope>NUCLEOTIDE SEQUENCE [LARGE SCALE GENOMIC DNA]</scope>
    <source>
        <strain evidence="9 10">KCTC 12718</strain>
    </source>
</reference>
<dbReference type="Gene3D" id="3.40.50.300">
    <property type="entry name" value="P-loop containing nucleotide triphosphate hydrolases"/>
    <property type="match status" value="2"/>
</dbReference>
<keyword evidence="3 9" id="KW-0347">Helicase</keyword>
<dbReference type="InterPro" id="IPR002464">
    <property type="entry name" value="DNA/RNA_helicase_DEAH_CS"/>
</dbReference>
<evidence type="ECO:0000313" key="9">
    <source>
        <dbReference type="EMBL" id="MCF6137611.1"/>
    </source>
</evidence>
<evidence type="ECO:0000256" key="3">
    <source>
        <dbReference type="ARBA" id="ARBA00022806"/>
    </source>
</evidence>
<dbReference type="SMART" id="SM00487">
    <property type="entry name" value="DEXDc"/>
    <property type="match status" value="1"/>
</dbReference>
<dbReference type="PANTHER" id="PTHR13710:SF84">
    <property type="entry name" value="ATP-DEPENDENT DNA HELICASE RECS-RELATED"/>
    <property type="match status" value="1"/>
</dbReference>
<sequence length="498" mass="58109">MSIEQILSQRFGHSKFRIGQKEIIEDVLQGRDVFAMLPTGTGKSICYQLPAYLLEGCIIVVSPLISLMEDQVEQLRRNGERRVCTFHSGLSFEERKSILRNFHQYKFIYLSPETLQSDLLIVALKKCKISLFVVDEAHCISQWGHEFRTDYLKLGEVCEQFGRPPILALTATATYKVRLDVIHQLKLKNPIEHIYSIDRPNIALQVEEVEDQHEKLERLIKYVKELSGPGIIYTSSRMIAEMLSETLKKNGISKVAFYHGGMDNDDRLLIQKQFIYDELDVICCTNAFGMGINKANIRFVMHYHFPSNMEAYLQEIGRAGRDGKPSIALLLYQEGDDYIPERLIMSELPSEHQVKLFISLMKGNLNDKSRLTDVFKHLDLSETGERFMRYHFERFLDDSKLQIQDWETCLLRICEQRIQEKMQRIEYMKRWIESNQCKRALMLKEFGEDLQEKPENCCTFCGIEYKDYVIPSNIPSPSGIHEFNWEEELKLFFPLGDH</sequence>
<keyword evidence="6" id="KW-0175">Coiled coil</keyword>
<keyword evidence="5" id="KW-0238">DNA-binding</keyword>
<dbReference type="Pfam" id="PF00270">
    <property type="entry name" value="DEAD"/>
    <property type="match status" value="1"/>
</dbReference>
<evidence type="ECO:0000256" key="2">
    <source>
        <dbReference type="ARBA" id="ARBA00022801"/>
    </source>
</evidence>
<dbReference type="Proteomes" id="UP001649381">
    <property type="component" value="Unassembled WGS sequence"/>
</dbReference>
<evidence type="ECO:0000259" key="7">
    <source>
        <dbReference type="PROSITE" id="PS51192"/>
    </source>
</evidence>
<dbReference type="InterPro" id="IPR001650">
    <property type="entry name" value="Helicase_C-like"/>
</dbReference>
<dbReference type="SUPFAM" id="SSF52540">
    <property type="entry name" value="P-loop containing nucleoside triphosphate hydrolases"/>
    <property type="match status" value="1"/>
</dbReference>
<proteinExistence type="predicted"/>
<keyword evidence="1" id="KW-0547">Nucleotide-binding</keyword>
<evidence type="ECO:0000313" key="10">
    <source>
        <dbReference type="Proteomes" id="UP001649381"/>
    </source>
</evidence>
<dbReference type="InterPro" id="IPR004589">
    <property type="entry name" value="DNA_helicase_ATP-dep_RecQ"/>
</dbReference>
<gene>
    <name evidence="9" type="ORF">L2716_07705</name>
</gene>
<dbReference type="PROSITE" id="PS51194">
    <property type="entry name" value="HELICASE_CTER"/>
    <property type="match status" value="1"/>
</dbReference>
<keyword evidence="2" id="KW-0378">Hydrolase</keyword>
<keyword evidence="4" id="KW-0067">ATP-binding</keyword>
<dbReference type="InterPro" id="IPR014001">
    <property type="entry name" value="Helicase_ATP-bd"/>
</dbReference>
<evidence type="ECO:0000259" key="8">
    <source>
        <dbReference type="PROSITE" id="PS51194"/>
    </source>
</evidence>
<dbReference type="Pfam" id="PF00271">
    <property type="entry name" value="Helicase_C"/>
    <property type="match status" value="1"/>
</dbReference>
<dbReference type="GO" id="GO:0004386">
    <property type="term" value="F:helicase activity"/>
    <property type="evidence" value="ECO:0007669"/>
    <property type="project" value="UniProtKB-KW"/>
</dbReference>
<accession>A0ABS9H0M5</accession>
<dbReference type="PROSITE" id="PS51192">
    <property type="entry name" value="HELICASE_ATP_BIND_1"/>
    <property type="match status" value="1"/>
</dbReference>
<dbReference type="CDD" id="cd17920">
    <property type="entry name" value="DEXHc_RecQ"/>
    <property type="match status" value="1"/>
</dbReference>
<keyword evidence="10" id="KW-1185">Reference proteome</keyword>
<dbReference type="EMBL" id="JAKIJS010000001">
    <property type="protein sequence ID" value="MCF6137611.1"/>
    <property type="molecule type" value="Genomic_DNA"/>
</dbReference>
<feature type="domain" description="Helicase ATP-binding" evidence="7">
    <location>
        <begin position="24"/>
        <end position="191"/>
    </location>
</feature>
<name>A0ABS9H0M5_9BACL</name>
<evidence type="ECO:0000256" key="4">
    <source>
        <dbReference type="ARBA" id="ARBA00022840"/>
    </source>
</evidence>
<comment type="caution">
    <text evidence="9">The sequence shown here is derived from an EMBL/GenBank/DDBJ whole genome shotgun (WGS) entry which is preliminary data.</text>
</comment>
<dbReference type="RefSeq" id="WP_236333340.1">
    <property type="nucleotide sequence ID" value="NZ_JAKIJS010000001.1"/>
</dbReference>
<dbReference type="PROSITE" id="PS00690">
    <property type="entry name" value="DEAH_ATP_HELICASE"/>
    <property type="match status" value="1"/>
</dbReference>
<dbReference type="CDD" id="cd18794">
    <property type="entry name" value="SF2_C_RecQ"/>
    <property type="match status" value="1"/>
</dbReference>
<evidence type="ECO:0000256" key="5">
    <source>
        <dbReference type="ARBA" id="ARBA00023125"/>
    </source>
</evidence>
<dbReference type="SMART" id="SM00490">
    <property type="entry name" value="HELICc"/>
    <property type="match status" value="1"/>
</dbReference>
<protein>
    <submittedName>
        <fullName evidence="9">ATP-dependent DNA helicase</fullName>
    </submittedName>
</protein>
<evidence type="ECO:0000256" key="1">
    <source>
        <dbReference type="ARBA" id="ARBA00022741"/>
    </source>
</evidence>
<feature type="coiled-coil region" evidence="6">
    <location>
        <begin position="199"/>
        <end position="226"/>
    </location>
</feature>
<evidence type="ECO:0000256" key="6">
    <source>
        <dbReference type="SAM" id="Coils"/>
    </source>
</evidence>